<gene>
    <name evidence="1" type="ORF">L2A60_06820</name>
</gene>
<dbReference type="Pfam" id="PF05035">
    <property type="entry name" value="DGOK"/>
    <property type="match status" value="1"/>
</dbReference>
<sequence>MIGVDWGTSSLRAFRIADNGAVIESRSSARGIMTITDRRFEPVLRAEIGDWLAAGETRILLCGMIGSRQGWREARYLPCPAGIVDLAGQLIPVGFDGASVMIVPGIATEDADGVPEVMRGEETQILGAASAERMVACLPGTHSKWASVAGGRIEGFTTYMTGEIFAALGEHTILARTLRRAPIDEAAFDEGLARARVAGGLLHHVFGVRTRVLRGGLSEAAAFSYLSGLLIGHEMVSVFGGGIGINDKIRVIGSGALTALYARAIGAYGGEPVTIGEAATAAGLALLGGRVTWQ</sequence>
<dbReference type="EMBL" id="JAKGBZ010000009">
    <property type="protein sequence ID" value="MCF3946396.1"/>
    <property type="molecule type" value="Genomic_DNA"/>
</dbReference>
<proteinExistence type="predicted"/>
<reference evidence="1 2" key="1">
    <citation type="submission" date="2022-01" db="EMBL/GenBank/DDBJ databases">
        <authorList>
            <person name="Won M."/>
            <person name="Kim S.-J."/>
            <person name="Kwon S.-W."/>
        </authorList>
    </citation>
    <scope>NUCLEOTIDE SEQUENCE [LARGE SCALE GENOMIC DNA]</scope>
    <source>
        <strain evidence="1 2">KCTC 23505</strain>
    </source>
</reference>
<name>A0ABS9DUJ5_9PROT</name>
<organism evidence="1 2">
    <name type="scientific">Acidiphilium iwatense</name>
    <dbReference type="NCBI Taxonomy" id="768198"/>
    <lineage>
        <taxon>Bacteria</taxon>
        <taxon>Pseudomonadati</taxon>
        <taxon>Pseudomonadota</taxon>
        <taxon>Alphaproteobacteria</taxon>
        <taxon>Acetobacterales</taxon>
        <taxon>Acidocellaceae</taxon>
        <taxon>Acidiphilium</taxon>
    </lineage>
</organism>
<dbReference type="InterPro" id="IPR042258">
    <property type="entry name" value="DGOK_N"/>
</dbReference>
<accession>A0ABS9DUJ5</accession>
<dbReference type="Gene3D" id="3.30.420.300">
    <property type="entry name" value="2-keto-3-deoxy-galactonokinase, substrate binding domain"/>
    <property type="match status" value="1"/>
</dbReference>
<keyword evidence="2" id="KW-1185">Reference proteome</keyword>
<protein>
    <submittedName>
        <fullName evidence="1">2-dehydro-3-deoxygalactonokinase</fullName>
    </submittedName>
</protein>
<dbReference type="InterPro" id="IPR042257">
    <property type="entry name" value="DGOK_C"/>
</dbReference>
<dbReference type="InterPro" id="IPR007729">
    <property type="entry name" value="DGOK"/>
</dbReference>
<comment type="caution">
    <text evidence="1">The sequence shown here is derived from an EMBL/GenBank/DDBJ whole genome shotgun (WGS) entry which is preliminary data.</text>
</comment>
<evidence type="ECO:0000313" key="1">
    <source>
        <dbReference type="EMBL" id="MCF3946396.1"/>
    </source>
</evidence>
<evidence type="ECO:0000313" key="2">
    <source>
        <dbReference type="Proteomes" id="UP001521209"/>
    </source>
</evidence>
<dbReference type="Gene3D" id="3.30.420.310">
    <property type="entry name" value="2-keto-3-deoxy-galactonokinase, C-terminal domain"/>
    <property type="match status" value="1"/>
</dbReference>
<dbReference type="Proteomes" id="UP001521209">
    <property type="component" value="Unassembled WGS sequence"/>
</dbReference>
<dbReference type="CDD" id="cd24012">
    <property type="entry name" value="ASKHA_NBD_KDGal-kinase"/>
    <property type="match status" value="1"/>
</dbReference>
<dbReference type="RefSeq" id="WP_235703628.1">
    <property type="nucleotide sequence ID" value="NZ_JAKGBZ010000009.1"/>
</dbReference>